<dbReference type="AlphaFoldDB" id="A0A5N5WFI1"/>
<organism evidence="2 3">
    <name type="scientific">Streptomyces mobaraensis</name>
    <name type="common">Streptoverticillium mobaraense</name>
    <dbReference type="NCBI Taxonomy" id="35621"/>
    <lineage>
        <taxon>Bacteria</taxon>
        <taxon>Bacillati</taxon>
        <taxon>Actinomycetota</taxon>
        <taxon>Actinomycetes</taxon>
        <taxon>Kitasatosporales</taxon>
        <taxon>Streptomycetaceae</taxon>
        <taxon>Streptomyces</taxon>
    </lineage>
</organism>
<protein>
    <submittedName>
        <fullName evidence="2">Uncharacterized protein</fullName>
    </submittedName>
</protein>
<dbReference type="RefSeq" id="WP_152262156.1">
    <property type="nucleotide sequence ID" value="NZ_JBFADJ010000004.1"/>
</dbReference>
<comment type="caution">
    <text evidence="2">The sequence shown here is derived from an EMBL/GenBank/DDBJ whole genome shotgun (WGS) entry which is preliminary data.</text>
</comment>
<name>A0A5N5WFI1_STRMB</name>
<dbReference type="Proteomes" id="UP000327000">
    <property type="component" value="Unassembled WGS sequence"/>
</dbReference>
<keyword evidence="3" id="KW-1185">Reference proteome</keyword>
<evidence type="ECO:0000256" key="1">
    <source>
        <dbReference type="SAM" id="MobiDB-lite"/>
    </source>
</evidence>
<reference evidence="2 3" key="1">
    <citation type="journal article" date="2019" name="Microb. Cell Fact.">
        <title>Exploring novel herbicidin analogues by transcriptional regulator overexpression and MS/MS molecular networking.</title>
        <authorList>
            <person name="Shi Y."/>
            <person name="Gu R."/>
            <person name="Li Y."/>
            <person name="Wang X."/>
            <person name="Ren W."/>
            <person name="Li X."/>
            <person name="Wang L."/>
            <person name="Xie Y."/>
            <person name="Hong B."/>
        </authorList>
    </citation>
    <scope>NUCLEOTIDE SEQUENCE [LARGE SCALE GENOMIC DNA]</scope>
    <source>
        <strain evidence="2 3">US-43</strain>
    </source>
</reference>
<evidence type="ECO:0000313" key="3">
    <source>
        <dbReference type="Proteomes" id="UP000327000"/>
    </source>
</evidence>
<accession>A0A5N5WFI1</accession>
<feature type="compositionally biased region" description="Basic and acidic residues" evidence="1">
    <location>
        <begin position="76"/>
        <end position="100"/>
    </location>
</feature>
<evidence type="ECO:0000313" key="2">
    <source>
        <dbReference type="EMBL" id="KAB7852822.1"/>
    </source>
</evidence>
<dbReference type="EMBL" id="VOKX01000001">
    <property type="protein sequence ID" value="KAB7852822.1"/>
    <property type="molecule type" value="Genomic_DNA"/>
</dbReference>
<proteinExistence type="predicted"/>
<gene>
    <name evidence="2" type="ORF">FRZ00_01045</name>
</gene>
<feature type="region of interest" description="Disordered" evidence="1">
    <location>
        <begin position="65"/>
        <end position="100"/>
    </location>
</feature>
<sequence>MQAATLELQMSQSYRVPAEAGEADENVIAAANATAVAASPAEPCRRFSFSGFRIRIRRILHGAAGTAPEAEQVAGGRERITQDVPERTRGDARAGHPEMA</sequence>